<dbReference type="OrthoDB" id="7847741at2"/>
<keyword evidence="2" id="KW-1185">Reference proteome</keyword>
<protein>
    <submittedName>
        <fullName evidence="1">Uncharacterized protein</fullName>
    </submittedName>
</protein>
<evidence type="ECO:0000313" key="1">
    <source>
        <dbReference type="EMBL" id="SUZ31140.1"/>
    </source>
</evidence>
<evidence type="ECO:0000313" key="2">
    <source>
        <dbReference type="Proteomes" id="UP000272908"/>
    </source>
</evidence>
<dbReference type="RefSeq" id="WP_121093443.1">
    <property type="nucleotide sequence ID" value="NZ_UIHC01000006.1"/>
</dbReference>
<sequence length="110" mass="12345">MTRFTSKLLVPFTLLMIAAGLWQVGGPGQARMEQRDDRRMQDLQNLAAYLICDAREAPQAHCGTQPRQTDRFTQEPFTISETQVCANFEQPERIAELFGAQVSNGCLALK</sequence>
<dbReference type="AlphaFoldDB" id="A0A3B0M6U3"/>
<accession>A0A3B0M6U3</accession>
<proteinExistence type="predicted"/>
<dbReference type="EMBL" id="UIHC01000006">
    <property type="protein sequence ID" value="SUZ31140.1"/>
    <property type="molecule type" value="Genomic_DNA"/>
</dbReference>
<dbReference type="Proteomes" id="UP000272908">
    <property type="component" value="Unassembled WGS sequence"/>
</dbReference>
<reference evidence="2" key="1">
    <citation type="submission" date="2018-08" db="EMBL/GenBank/DDBJ databases">
        <authorList>
            <person name="Rodrigo-Torres L."/>
            <person name="Arahal R. D."/>
            <person name="Lucena T."/>
        </authorList>
    </citation>
    <scope>NUCLEOTIDE SEQUENCE [LARGE SCALE GENOMIC DNA]</scope>
    <source>
        <strain evidence="2">CECT 7235</strain>
    </source>
</reference>
<organism evidence="1 2">
    <name type="scientific">Roseinatronobacter ekhonensis</name>
    <dbReference type="NCBI Taxonomy" id="254356"/>
    <lineage>
        <taxon>Bacteria</taxon>
        <taxon>Pseudomonadati</taxon>
        <taxon>Pseudomonadota</taxon>
        <taxon>Alphaproteobacteria</taxon>
        <taxon>Rhodobacterales</taxon>
        <taxon>Paracoccaceae</taxon>
        <taxon>Roseinatronobacter</taxon>
    </lineage>
</organism>
<name>A0A3B0M6U3_9RHOB</name>
<gene>
    <name evidence="1" type="ORF">ROE7235_00875</name>
</gene>